<evidence type="ECO:0000256" key="1">
    <source>
        <dbReference type="ARBA" id="ARBA00004141"/>
    </source>
</evidence>
<dbReference type="InterPro" id="IPR001594">
    <property type="entry name" value="Palmitoyltrfase_DHHC"/>
</dbReference>
<feature type="transmembrane region" description="Helical" evidence="8">
    <location>
        <begin position="269"/>
        <end position="295"/>
    </location>
</feature>
<dbReference type="GO" id="GO:0006612">
    <property type="term" value="P:protein targeting to membrane"/>
    <property type="evidence" value="ECO:0007669"/>
    <property type="project" value="TreeGrafter"/>
</dbReference>
<dbReference type="GO" id="GO:0019706">
    <property type="term" value="F:protein-cysteine S-palmitoyltransferase activity"/>
    <property type="evidence" value="ECO:0007669"/>
    <property type="project" value="UniProtKB-EC"/>
</dbReference>
<evidence type="ECO:0000259" key="9">
    <source>
        <dbReference type="Pfam" id="PF01529"/>
    </source>
</evidence>
<dbReference type="GO" id="GO:0005794">
    <property type="term" value="C:Golgi apparatus"/>
    <property type="evidence" value="ECO:0007669"/>
    <property type="project" value="TreeGrafter"/>
</dbReference>
<dbReference type="PANTHER" id="PTHR22883:SF306">
    <property type="entry name" value="PROTEIN S-ACYLTRANSFERASE 18"/>
    <property type="match status" value="1"/>
</dbReference>
<reference evidence="10 11" key="1">
    <citation type="submission" date="2022-10" db="EMBL/GenBank/DDBJ databases">
        <title>WGS assembly of Paspalum vaginatum 540-79.</title>
        <authorList>
            <person name="Sun G."/>
            <person name="Wase N."/>
            <person name="Shu S."/>
            <person name="Jenkins J."/>
            <person name="Zhou B."/>
            <person name="Torres-Rodriguez J."/>
            <person name="Chen C."/>
            <person name="Sandor L."/>
            <person name="Plott C."/>
            <person name="Yoshinga Y."/>
            <person name="Daum C."/>
            <person name="Qi P."/>
            <person name="Barry K."/>
            <person name="Lipzen A."/>
            <person name="Berry L."/>
            <person name="Pedersen C."/>
            <person name="Gottilla T."/>
            <person name="Foltz A."/>
            <person name="Yu H."/>
            <person name="O'Malley R."/>
            <person name="Zhang C."/>
            <person name="Devos K."/>
            <person name="Sigmon B."/>
            <person name="Yu B."/>
            <person name="Obata T."/>
            <person name="Schmutz J."/>
            <person name="Schnable J."/>
        </authorList>
    </citation>
    <scope>NUCLEOTIDE SEQUENCE [LARGE SCALE GENOMIC DNA]</scope>
    <source>
        <strain evidence="11">cv. 540-79</strain>
    </source>
</reference>
<keyword evidence="3 8" id="KW-0808">Transferase</keyword>
<evidence type="ECO:0000313" key="11">
    <source>
        <dbReference type="Proteomes" id="UP001164776"/>
    </source>
</evidence>
<dbReference type="GO" id="GO:0016020">
    <property type="term" value="C:membrane"/>
    <property type="evidence" value="ECO:0007669"/>
    <property type="project" value="UniProtKB-SubCell"/>
</dbReference>
<name>A0A9W8CGJ0_9POAL</name>
<evidence type="ECO:0000256" key="6">
    <source>
        <dbReference type="ARBA" id="ARBA00023136"/>
    </source>
</evidence>
<dbReference type="EMBL" id="MU629473">
    <property type="protein sequence ID" value="KAJ1256811.1"/>
    <property type="molecule type" value="Genomic_DNA"/>
</dbReference>
<evidence type="ECO:0000256" key="5">
    <source>
        <dbReference type="ARBA" id="ARBA00022989"/>
    </source>
</evidence>
<keyword evidence="6 8" id="KW-0472">Membrane</keyword>
<feature type="transmembrane region" description="Helical" evidence="8">
    <location>
        <begin position="108"/>
        <end position="125"/>
    </location>
</feature>
<dbReference type="Proteomes" id="UP001164776">
    <property type="component" value="Unassembled WGS sequence"/>
</dbReference>
<keyword evidence="5 8" id="KW-1133">Transmembrane helix</keyword>
<organism evidence="10 11">
    <name type="scientific">Paspalum vaginatum</name>
    <name type="common">seashore paspalum</name>
    <dbReference type="NCBI Taxonomy" id="158149"/>
    <lineage>
        <taxon>Eukaryota</taxon>
        <taxon>Viridiplantae</taxon>
        <taxon>Streptophyta</taxon>
        <taxon>Embryophyta</taxon>
        <taxon>Tracheophyta</taxon>
        <taxon>Spermatophyta</taxon>
        <taxon>Magnoliopsida</taxon>
        <taxon>Liliopsida</taxon>
        <taxon>Poales</taxon>
        <taxon>Poaceae</taxon>
        <taxon>PACMAD clade</taxon>
        <taxon>Panicoideae</taxon>
        <taxon>Andropogonodae</taxon>
        <taxon>Paspaleae</taxon>
        <taxon>Paspalinae</taxon>
        <taxon>Paspalum</taxon>
    </lineage>
</organism>
<accession>A0A9W8CGJ0</accession>
<dbReference type="Pfam" id="PF01529">
    <property type="entry name" value="DHHC"/>
    <property type="match status" value="1"/>
</dbReference>
<evidence type="ECO:0000256" key="4">
    <source>
        <dbReference type="ARBA" id="ARBA00022692"/>
    </source>
</evidence>
<evidence type="ECO:0000256" key="3">
    <source>
        <dbReference type="ARBA" id="ARBA00022679"/>
    </source>
</evidence>
<protein>
    <recommendedName>
        <fullName evidence="8">S-acyltransferase</fullName>
        <ecNumber evidence="8">2.3.1.225</ecNumber>
    </recommendedName>
    <alternativeName>
        <fullName evidence="8">Palmitoyltransferase</fullName>
    </alternativeName>
</protein>
<comment type="catalytic activity">
    <reaction evidence="8">
        <text>L-cysteinyl-[protein] + hexadecanoyl-CoA = S-hexadecanoyl-L-cysteinyl-[protein] + CoA</text>
        <dbReference type="Rhea" id="RHEA:36683"/>
        <dbReference type="Rhea" id="RHEA-COMP:10131"/>
        <dbReference type="Rhea" id="RHEA-COMP:11032"/>
        <dbReference type="ChEBI" id="CHEBI:29950"/>
        <dbReference type="ChEBI" id="CHEBI:57287"/>
        <dbReference type="ChEBI" id="CHEBI:57379"/>
        <dbReference type="ChEBI" id="CHEBI:74151"/>
        <dbReference type="EC" id="2.3.1.225"/>
    </reaction>
</comment>
<evidence type="ECO:0000256" key="7">
    <source>
        <dbReference type="ARBA" id="ARBA00023315"/>
    </source>
</evidence>
<dbReference type="InterPro" id="IPR039859">
    <property type="entry name" value="PFA4/ZDH16/20/ERF2-like"/>
</dbReference>
<comment type="domain">
    <text evidence="8">The DHHC domain is required for palmitoyltransferase activity.</text>
</comment>
<gene>
    <name evidence="10" type="ORF">BS78_K303700</name>
</gene>
<dbReference type="GO" id="GO:0005783">
    <property type="term" value="C:endoplasmic reticulum"/>
    <property type="evidence" value="ECO:0007669"/>
    <property type="project" value="TreeGrafter"/>
</dbReference>
<dbReference type="PANTHER" id="PTHR22883">
    <property type="entry name" value="ZINC FINGER DHHC DOMAIN CONTAINING PROTEIN"/>
    <property type="match status" value="1"/>
</dbReference>
<dbReference type="PROSITE" id="PS50216">
    <property type="entry name" value="DHHC"/>
    <property type="match status" value="1"/>
</dbReference>
<dbReference type="OrthoDB" id="9909019at2759"/>
<dbReference type="EC" id="2.3.1.225" evidence="8"/>
<evidence type="ECO:0000313" key="10">
    <source>
        <dbReference type="EMBL" id="KAJ1256811.1"/>
    </source>
</evidence>
<sequence length="561" mass="63411">MPITRPTRPRARHLTLLGERTEKSISLSRRTATLRSPRPQISPVPMARCWDRDIVTVATARQPWRRRHGWQLPLHPLQLVAAAVFALLVAAFYVVLGPYLGNTLASNVLLAAFSISAVGAAAFYVRCTAVDPSDRTDAKKAKQRRQLARGGGITAKLPRLRYGYILWRYSVRVLRRLEARFTSRWVRRSYLEQWNTSVQLDPMLPFAFTSLDDIVSPCATEDGHDISFCPICDCEVKLRSKHCKTCERCVDGFDHHCRWLNNCIGRRNYAAFILLMFFVLLMLVIEGGTAIAIFARCFVDSNGVKLEMEHRLHIRIPKGAHAALSMLFVIFTLYSTAALGQLFFFHVVLIKKGMRTYDYILAMREAGAAFDPFEDSDSDGSIDLDSPEKPSFLSMVFCRKDEVNESTRKLSIRIESDQSGKSGRKDDIQINPWTLIKMSKEKAMATAGHARERIRQLSMLPMKPLPVETKRGPLNPERKHITTGKEIVPVFTKSWLSVSPTTRISSPRRRFSGSSSPKAQRYCNNFDLRLAEVSRELETHISTQVLCSVLMKGIEGEGSSS</sequence>
<evidence type="ECO:0000256" key="2">
    <source>
        <dbReference type="ARBA" id="ARBA00008574"/>
    </source>
</evidence>
<dbReference type="AlphaFoldDB" id="A0A9W8CGJ0"/>
<comment type="similarity">
    <text evidence="2 8">Belongs to the DHHC palmitoyltransferase family.</text>
</comment>
<feature type="domain" description="Palmitoyltransferase DHHC" evidence="9">
    <location>
        <begin position="226"/>
        <end position="360"/>
    </location>
</feature>
<proteinExistence type="inferred from homology"/>
<feature type="transmembrane region" description="Helical" evidence="8">
    <location>
        <begin position="322"/>
        <end position="345"/>
    </location>
</feature>
<comment type="subcellular location">
    <subcellularLocation>
        <location evidence="1">Membrane</location>
        <topology evidence="1">Multi-pass membrane protein</topology>
    </subcellularLocation>
</comment>
<keyword evidence="11" id="KW-1185">Reference proteome</keyword>
<comment type="caution">
    <text evidence="10">The sequence shown here is derived from an EMBL/GenBank/DDBJ whole genome shotgun (WGS) entry which is preliminary data.</text>
</comment>
<evidence type="ECO:0000256" key="8">
    <source>
        <dbReference type="RuleBase" id="RU079119"/>
    </source>
</evidence>
<keyword evidence="7 8" id="KW-0012">Acyltransferase</keyword>
<feature type="transmembrane region" description="Helical" evidence="8">
    <location>
        <begin position="74"/>
        <end position="96"/>
    </location>
</feature>
<keyword evidence="4 8" id="KW-0812">Transmembrane</keyword>